<proteinExistence type="predicted"/>
<dbReference type="Pfam" id="PF01380">
    <property type="entry name" value="SIS"/>
    <property type="match status" value="1"/>
</dbReference>
<dbReference type="AlphaFoldDB" id="A0A2T2WDN4"/>
<dbReference type="PANTHER" id="PTHR30514:SF18">
    <property type="entry name" value="RPIR-FAMILY TRANSCRIPTIONAL REGULATOR"/>
    <property type="match status" value="1"/>
</dbReference>
<dbReference type="InterPro" id="IPR047640">
    <property type="entry name" value="RpiR-like"/>
</dbReference>
<dbReference type="Pfam" id="PF01418">
    <property type="entry name" value="HTH_6"/>
    <property type="match status" value="1"/>
</dbReference>
<protein>
    <submittedName>
        <fullName evidence="2">MurR/RpiR family transcriptional regulator</fullName>
    </submittedName>
</protein>
<dbReference type="Proteomes" id="UP000241848">
    <property type="component" value="Unassembled WGS sequence"/>
</dbReference>
<dbReference type="PANTHER" id="PTHR30514">
    <property type="entry name" value="GLUCOKINASE"/>
    <property type="match status" value="1"/>
</dbReference>
<feature type="domain" description="HTH rpiR-type" evidence="1">
    <location>
        <begin position="10"/>
        <end position="86"/>
    </location>
</feature>
<gene>
    <name evidence="2" type="ORF">C7B45_15460</name>
</gene>
<dbReference type="GO" id="GO:0097367">
    <property type="term" value="F:carbohydrate derivative binding"/>
    <property type="evidence" value="ECO:0007669"/>
    <property type="project" value="InterPro"/>
</dbReference>
<dbReference type="InterPro" id="IPR009057">
    <property type="entry name" value="Homeodomain-like_sf"/>
</dbReference>
<evidence type="ECO:0000313" key="3">
    <source>
        <dbReference type="Proteomes" id="UP000241848"/>
    </source>
</evidence>
<evidence type="ECO:0000313" key="2">
    <source>
        <dbReference type="EMBL" id="PSR20330.1"/>
    </source>
</evidence>
<dbReference type="PROSITE" id="PS51071">
    <property type="entry name" value="HTH_RPIR"/>
    <property type="match status" value="1"/>
</dbReference>
<dbReference type="SUPFAM" id="SSF46689">
    <property type="entry name" value="Homeodomain-like"/>
    <property type="match status" value="1"/>
</dbReference>
<dbReference type="GO" id="GO:1901135">
    <property type="term" value="P:carbohydrate derivative metabolic process"/>
    <property type="evidence" value="ECO:0007669"/>
    <property type="project" value="InterPro"/>
</dbReference>
<organism evidence="2 3">
    <name type="scientific">Sulfobacillus acidophilus</name>
    <dbReference type="NCBI Taxonomy" id="53633"/>
    <lineage>
        <taxon>Bacteria</taxon>
        <taxon>Bacillati</taxon>
        <taxon>Bacillota</taxon>
        <taxon>Clostridia</taxon>
        <taxon>Eubacteriales</taxon>
        <taxon>Clostridiales Family XVII. Incertae Sedis</taxon>
        <taxon>Sulfobacillus</taxon>
    </lineage>
</organism>
<comment type="caution">
    <text evidence="2">The sequence shown here is derived from an EMBL/GenBank/DDBJ whole genome shotgun (WGS) entry which is preliminary data.</text>
</comment>
<reference evidence="2 3" key="1">
    <citation type="journal article" date="2014" name="BMC Genomics">
        <title>Comparison of environmental and isolate Sulfobacillus genomes reveals diverse carbon, sulfur, nitrogen, and hydrogen metabolisms.</title>
        <authorList>
            <person name="Justice N.B."/>
            <person name="Norman A."/>
            <person name="Brown C.T."/>
            <person name="Singh A."/>
            <person name="Thomas B.C."/>
            <person name="Banfield J.F."/>
        </authorList>
    </citation>
    <scope>NUCLEOTIDE SEQUENCE [LARGE SCALE GENOMIC DNA]</scope>
    <source>
        <strain evidence="2">AMDSBA3</strain>
    </source>
</reference>
<dbReference type="GO" id="GO:0003700">
    <property type="term" value="F:DNA-binding transcription factor activity"/>
    <property type="evidence" value="ECO:0007669"/>
    <property type="project" value="InterPro"/>
</dbReference>
<dbReference type="InterPro" id="IPR000281">
    <property type="entry name" value="HTH_RpiR"/>
</dbReference>
<name>A0A2T2WDN4_9FIRM</name>
<sequence length="288" mass="32275">MGVLTVISTLEDLQAQVLEQRSLSTAHRHIADFVAQHLRDVSLMSATELAEVCQVSQSSVSRFCMGLGYAGFAEFVRAVQDLVREEWQAPDRTRYLRRVEPSADMDPLIAEETENLKQLQAIVTSPICDAMVQFVLRFPRLILAGSRASATVIPYAAYFLSKIRDNVEVATPDTPLWATLASHAQPDAAVLAFVFPRYSTVLLEWLDDVSRWATPMAAITDRPQSPARTWAHPMVVVPVARASLFDSYAAVMVFLNYLVRQAAAQTPHIEARLQALEHYETTHHVYRH</sequence>
<accession>A0A2T2WDN4</accession>
<dbReference type="EMBL" id="PXYV01000069">
    <property type="protein sequence ID" value="PSR20330.1"/>
    <property type="molecule type" value="Genomic_DNA"/>
</dbReference>
<dbReference type="SUPFAM" id="SSF53697">
    <property type="entry name" value="SIS domain"/>
    <property type="match status" value="1"/>
</dbReference>
<dbReference type="Gene3D" id="3.40.50.10490">
    <property type="entry name" value="Glucose-6-phosphate isomerase like protein, domain 1"/>
    <property type="match status" value="1"/>
</dbReference>
<dbReference type="InterPro" id="IPR046348">
    <property type="entry name" value="SIS_dom_sf"/>
</dbReference>
<dbReference type="InterPro" id="IPR001347">
    <property type="entry name" value="SIS_dom"/>
</dbReference>
<dbReference type="GO" id="GO:0003677">
    <property type="term" value="F:DNA binding"/>
    <property type="evidence" value="ECO:0007669"/>
    <property type="project" value="InterPro"/>
</dbReference>
<dbReference type="InterPro" id="IPR036388">
    <property type="entry name" value="WH-like_DNA-bd_sf"/>
</dbReference>
<evidence type="ECO:0000259" key="1">
    <source>
        <dbReference type="PROSITE" id="PS51071"/>
    </source>
</evidence>
<dbReference type="Gene3D" id="1.10.10.10">
    <property type="entry name" value="Winged helix-like DNA-binding domain superfamily/Winged helix DNA-binding domain"/>
    <property type="match status" value="1"/>
</dbReference>